<evidence type="ECO:0000313" key="1">
    <source>
        <dbReference type="EMBL" id="NBI35122.1"/>
    </source>
</evidence>
<proteinExistence type="predicted"/>
<dbReference type="EMBL" id="QWKH01000076">
    <property type="protein sequence ID" value="NBI35122.1"/>
    <property type="molecule type" value="Genomic_DNA"/>
</dbReference>
<accession>A0A7C9JJV9</accession>
<reference evidence="1" key="1">
    <citation type="submission" date="2018-08" db="EMBL/GenBank/DDBJ databases">
        <title>Murine metabolic-syndrome-specific gut microbial biobank.</title>
        <authorList>
            <person name="Liu C."/>
        </authorList>
    </citation>
    <scope>NUCLEOTIDE SEQUENCE [LARGE SCALE GENOMIC DNA]</scope>
    <source>
        <strain evidence="1">Z82</strain>
    </source>
</reference>
<comment type="caution">
    <text evidence="1">The sequence shown here is derived from an EMBL/GenBank/DDBJ whole genome shotgun (WGS) entry which is preliminary data.</text>
</comment>
<sequence length="135" mass="14933">MGLKSSKALAIGSGTLRANLPGTMAIVPLQKSGYFGEKSPSHPKGGNVRIHESSNPLKDAYDFQARLAAGYTNRKRLEGKGWIYELPDKTRIVFRVFSSSPDKSPVVSVEVSGLDRIKRQKIHFVKKRGNKHVSR</sequence>
<gene>
    <name evidence="1" type="ORF">D1639_08800</name>
</gene>
<dbReference type="AlphaFoldDB" id="A0A7C9JJV9"/>
<protein>
    <submittedName>
        <fullName evidence="1">Uncharacterized protein</fullName>
    </submittedName>
</protein>
<organism evidence="1">
    <name type="scientific">Muribaculaceae bacterium Z82</name>
    <dbReference type="NCBI Taxonomy" id="2304548"/>
    <lineage>
        <taxon>Bacteria</taxon>
        <taxon>Pseudomonadati</taxon>
        <taxon>Bacteroidota</taxon>
        <taxon>Bacteroidia</taxon>
        <taxon>Bacteroidales</taxon>
        <taxon>Muribaculaceae</taxon>
    </lineage>
</organism>
<name>A0A7C9JJV9_9BACT</name>